<sequence length="56" mass="6120">MPKQAGGGTIRKLSPDQREVNEALRKKGGTSPEQEENGEKSRKDPETPAECYSDGM</sequence>
<feature type="region of interest" description="Disordered" evidence="1">
    <location>
        <begin position="1"/>
        <end position="56"/>
    </location>
</feature>
<feature type="compositionally biased region" description="Basic and acidic residues" evidence="1">
    <location>
        <begin position="13"/>
        <end position="25"/>
    </location>
</feature>
<feature type="compositionally biased region" description="Basic and acidic residues" evidence="1">
    <location>
        <begin position="37"/>
        <end position="46"/>
    </location>
</feature>
<evidence type="ECO:0000256" key="1">
    <source>
        <dbReference type="SAM" id="MobiDB-lite"/>
    </source>
</evidence>
<proteinExistence type="predicted"/>
<dbReference type="AlphaFoldDB" id="A0A0E9P9R1"/>
<accession>A0A0E9P9R1</accession>
<reference evidence="2" key="2">
    <citation type="journal article" date="2015" name="Fish Shellfish Immunol.">
        <title>Early steps in the European eel (Anguilla anguilla)-Vibrio vulnificus interaction in the gills: Role of the RtxA13 toxin.</title>
        <authorList>
            <person name="Callol A."/>
            <person name="Pajuelo D."/>
            <person name="Ebbesson L."/>
            <person name="Teles M."/>
            <person name="MacKenzie S."/>
            <person name="Amaro C."/>
        </authorList>
    </citation>
    <scope>NUCLEOTIDE SEQUENCE</scope>
</reference>
<protein>
    <submittedName>
        <fullName evidence="2">Uncharacterized protein</fullName>
    </submittedName>
</protein>
<dbReference type="EMBL" id="GBXM01107575">
    <property type="protein sequence ID" value="JAH01002.1"/>
    <property type="molecule type" value="Transcribed_RNA"/>
</dbReference>
<evidence type="ECO:0000313" key="2">
    <source>
        <dbReference type="EMBL" id="JAH01002.1"/>
    </source>
</evidence>
<reference evidence="2" key="1">
    <citation type="submission" date="2014-11" db="EMBL/GenBank/DDBJ databases">
        <authorList>
            <person name="Amaro Gonzalez C."/>
        </authorList>
    </citation>
    <scope>NUCLEOTIDE SEQUENCE</scope>
</reference>
<name>A0A0E9P9R1_ANGAN</name>
<organism evidence="2">
    <name type="scientific">Anguilla anguilla</name>
    <name type="common">European freshwater eel</name>
    <name type="synonym">Muraena anguilla</name>
    <dbReference type="NCBI Taxonomy" id="7936"/>
    <lineage>
        <taxon>Eukaryota</taxon>
        <taxon>Metazoa</taxon>
        <taxon>Chordata</taxon>
        <taxon>Craniata</taxon>
        <taxon>Vertebrata</taxon>
        <taxon>Euteleostomi</taxon>
        <taxon>Actinopterygii</taxon>
        <taxon>Neopterygii</taxon>
        <taxon>Teleostei</taxon>
        <taxon>Anguilliformes</taxon>
        <taxon>Anguillidae</taxon>
        <taxon>Anguilla</taxon>
    </lineage>
</organism>